<dbReference type="InParanoid" id="T0Q411"/>
<name>T0Q411_SAPDV</name>
<evidence type="ECO:0000259" key="1">
    <source>
        <dbReference type="PROSITE" id="PS50011"/>
    </source>
</evidence>
<dbReference type="PROSITE" id="PS50011">
    <property type="entry name" value="PROTEIN_KINASE_DOM"/>
    <property type="match status" value="1"/>
</dbReference>
<dbReference type="GO" id="GO:0005524">
    <property type="term" value="F:ATP binding"/>
    <property type="evidence" value="ECO:0007669"/>
    <property type="project" value="InterPro"/>
</dbReference>
<organism evidence="2 3">
    <name type="scientific">Saprolegnia diclina (strain VS20)</name>
    <dbReference type="NCBI Taxonomy" id="1156394"/>
    <lineage>
        <taxon>Eukaryota</taxon>
        <taxon>Sar</taxon>
        <taxon>Stramenopiles</taxon>
        <taxon>Oomycota</taxon>
        <taxon>Saprolegniomycetes</taxon>
        <taxon>Saprolegniales</taxon>
        <taxon>Saprolegniaceae</taxon>
        <taxon>Saprolegnia</taxon>
    </lineage>
</organism>
<keyword evidence="3" id="KW-1185">Reference proteome</keyword>
<dbReference type="SUPFAM" id="SSF56112">
    <property type="entry name" value="Protein kinase-like (PK-like)"/>
    <property type="match status" value="1"/>
</dbReference>
<evidence type="ECO:0000313" key="2">
    <source>
        <dbReference type="EMBL" id="EQC29331.1"/>
    </source>
</evidence>
<evidence type="ECO:0000313" key="3">
    <source>
        <dbReference type="Proteomes" id="UP000030762"/>
    </source>
</evidence>
<dbReference type="Gene3D" id="1.10.510.10">
    <property type="entry name" value="Transferase(Phosphotransferase) domain 1"/>
    <property type="match status" value="1"/>
</dbReference>
<dbReference type="Proteomes" id="UP000030762">
    <property type="component" value="Unassembled WGS sequence"/>
</dbReference>
<dbReference type="InterPro" id="IPR011009">
    <property type="entry name" value="Kinase-like_dom_sf"/>
</dbReference>
<feature type="domain" description="Protein kinase" evidence="1">
    <location>
        <begin position="1"/>
        <end position="90"/>
    </location>
</feature>
<dbReference type="EMBL" id="JH767185">
    <property type="protein sequence ID" value="EQC29331.1"/>
    <property type="molecule type" value="Genomic_DNA"/>
</dbReference>
<sequence length="90" mass="10045">MMLQGFQTFPNVAHVVQGLVYLHAFETPIIGSDLKFRNALDFKKMDEETLTNGIGTYQWMAPEIFTGHDYSTAVDVYPLGTFLGLGLKEG</sequence>
<gene>
    <name evidence="2" type="ORF">SDRG_13000</name>
</gene>
<reference evidence="2 3" key="1">
    <citation type="submission" date="2012-04" db="EMBL/GenBank/DDBJ databases">
        <title>The Genome Sequence of Saprolegnia declina VS20.</title>
        <authorList>
            <consortium name="The Broad Institute Genome Sequencing Platform"/>
            <person name="Russ C."/>
            <person name="Nusbaum C."/>
            <person name="Tyler B."/>
            <person name="van West P."/>
            <person name="Dieguez-Uribeondo J."/>
            <person name="de Bruijn I."/>
            <person name="Tripathy S."/>
            <person name="Jiang R."/>
            <person name="Young S.K."/>
            <person name="Zeng Q."/>
            <person name="Gargeya S."/>
            <person name="Fitzgerald M."/>
            <person name="Haas B."/>
            <person name="Abouelleil A."/>
            <person name="Alvarado L."/>
            <person name="Arachchi H.M."/>
            <person name="Berlin A."/>
            <person name="Chapman S.B."/>
            <person name="Goldberg J."/>
            <person name="Griggs A."/>
            <person name="Gujja S."/>
            <person name="Hansen M."/>
            <person name="Howarth C."/>
            <person name="Imamovic A."/>
            <person name="Larimer J."/>
            <person name="McCowen C."/>
            <person name="Montmayeur A."/>
            <person name="Murphy C."/>
            <person name="Neiman D."/>
            <person name="Pearson M."/>
            <person name="Priest M."/>
            <person name="Roberts A."/>
            <person name="Saif S."/>
            <person name="Shea T."/>
            <person name="Sisk P."/>
            <person name="Sykes S."/>
            <person name="Wortman J."/>
            <person name="Nusbaum C."/>
            <person name="Birren B."/>
        </authorList>
    </citation>
    <scope>NUCLEOTIDE SEQUENCE [LARGE SCALE GENOMIC DNA]</scope>
    <source>
        <strain evidence="2 3">VS20</strain>
    </source>
</reference>
<dbReference type="GO" id="GO:0004672">
    <property type="term" value="F:protein kinase activity"/>
    <property type="evidence" value="ECO:0007669"/>
    <property type="project" value="InterPro"/>
</dbReference>
<dbReference type="GeneID" id="19953727"/>
<dbReference type="AlphaFoldDB" id="T0Q411"/>
<dbReference type="OrthoDB" id="76895at2759"/>
<proteinExistence type="predicted"/>
<accession>T0Q411</accession>
<dbReference type="VEuPathDB" id="FungiDB:SDRG_13000"/>
<protein>
    <recommendedName>
        <fullName evidence="1">Protein kinase domain-containing protein</fullName>
    </recommendedName>
</protein>
<dbReference type="RefSeq" id="XP_008617305.1">
    <property type="nucleotide sequence ID" value="XM_008619083.1"/>
</dbReference>
<dbReference type="InterPro" id="IPR000719">
    <property type="entry name" value="Prot_kinase_dom"/>
</dbReference>